<gene>
    <name evidence="2" type="ORF">A5481_14320</name>
</gene>
<name>A0A179S9C8_9HYPH</name>
<evidence type="ECO:0000313" key="2">
    <source>
        <dbReference type="EMBL" id="OAS24370.1"/>
    </source>
</evidence>
<proteinExistence type="predicted"/>
<evidence type="ECO:0000256" key="1">
    <source>
        <dbReference type="SAM" id="MobiDB-lite"/>
    </source>
</evidence>
<dbReference type="Proteomes" id="UP000078316">
    <property type="component" value="Unassembled WGS sequence"/>
</dbReference>
<feature type="compositionally biased region" description="Basic residues" evidence="1">
    <location>
        <begin position="50"/>
        <end position="61"/>
    </location>
</feature>
<comment type="caution">
    <text evidence="2">The sequence shown here is derived from an EMBL/GenBank/DDBJ whole genome shotgun (WGS) entry which is preliminary data.</text>
</comment>
<reference evidence="2 3" key="1">
    <citation type="submission" date="2016-04" db="EMBL/GenBank/DDBJ databases">
        <authorList>
            <person name="Evans L.H."/>
            <person name="Alamgir A."/>
            <person name="Owens N."/>
            <person name="Weber N.D."/>
            <person name="Virtaneva K."/>
            <person name="Barbian K."/>
            <person name="Babar A."/>
            <person name="Rosenke K."/>
        </authorList>
    </citation>
    <scope>NUCLEOTIDE SEQUENCE [LARGE SCALE GENOMIC DNA]</scope>
    <source>
        <strain evidence="2 3">PMB02</strain>
    </source>
</reference>
<dbReference type="AlphaFoldDB" id="A0A179S9C8"/>
<organism evidence="2 3">
    <name type="scientific">Methylobacterium platani</name>
    <dbReference type="NCBI Taxonomy" id="427683"/>
    <lineage>
        <taxon>Bacteria</taxon>
        <taxon>Pseudomonadati</taxon>
        <taxon>Pseudomonadota</taxon>
        <taxon>Alphaproteobacteria</taxon>
        <taxon>Hyphomicrobiales</taxon>
        <taxon>Methylobacteriaceae</taxon>
        <taxon>Methylobacterium</taxon>
    </lineage>
</organism>
<feature type="region of interest" description="Disordered" evidence="1">
    <location>
        <begin position="47"/>
        <end position="93"/>
    </location>
</feature>
<evidence type="ECO:0000313" key="3">
    <source>
        <dbReference type="Proteomes" id="UP000078316"/>
    </source>
</evidence>
<dbReference type="EMBL" id="LWHQ01000025">
    <property type="protein sequence ID" value="OAS24370.1"/>
    <property type="molecule type" value="Genomic_DNA"/>
</dbReference>
<accession>A0A179S9C8</accession>
<sequence>MGWVLMSERELRRIEVQRAGRRTVTAMARALGIAGVRPRARWVPVMSGSVRRRRKAGRGKRRPDTTLCESGIAVEGPAGRPQTKDTPMAPSGP</sequence>
<protein>
    <submittedName>
        <fullName evidence="2">Uncharacterized protein</fullName>
    </submittedName>
</protein>